<evidence type="ECO:0000256" key="1">
    <source>
        <dbReference type="SAM" id="Phobius"/>
    </source>
</evidence>
<name>A0AAV8FTJ1_9POAL</name>
<feature type="transmembrane region" description="Helical" evidence="1">
    <location>
        <begin position="111"/>
        <end position="128"/>
    </location>
</feature>
<dbReference type="Pfam" id="PF20100">
    <property type="entry name" value="DUF6490"/>
    <property type="match status" value="1"/>
</dbReference>
<dbReference type="InterPro" id="IPR045501">
    <property type="entry name" value="DUF6490"/>
</dbReference>
<dbReference type="Proteomes" id="UP001140206">
    <property type="component" value="Chromosome 2"/>
</dbReference>
<feature type="transmembrane region" description="Helical" evidence="1">
    <location>
        <begin position="75"/>
        <end position="99"/>
    </location>
</feature>
<keyword evidence="3" id="KW-1185">Reference proteome</keyword>
<organism evidence="2 3">
    <name type="scientific">Rhynchospora pubera</name>
    <dbReference type="NCBI Taxonomy" id="906938"/>
    <lineage>
        <taxon>Eukaryota</taxon>
        <taxon>Viridiplantae</taxon>
        <taxon>Streptophyta</taxon>
        <taxon>Embryophyta</taxon>
        <taxon>Tracheophyta</taxon>
        <taxon>Spermatophyta</taxon>
        <taxon>Magnoliopsida</taxon>
        <taxon>Liliopsida</taxon>
        <taxon>Poales</taxon>
        <taxon>Cyperaceae</taxon>
        <taxon>Cyperoideae</taxon>
        <taxon>Rhynchosporeae</taxon>
        <taxon>Rhynchospora</taxon>
    </lineage>
</organism>
<evidence type="ECO:0000313" key="3">
    <source>
        <dbReference type="Proteomes" id="UP001140206"/>
    </source>
</evidence>
<evidence type="ECO:0000313" key="2">
    <source>
        <dbReference type="EMBL" id="KAJ4794850.1"/>
    </source>
</evidence>
<comment type="caution">
    <text evidence="2">The sequence shown here is derived from an EMBL/GenBank/DDBJ whole genome shotgun (WGS) entry which is preliminary data.</text>
</comment>
<sequence>MISKLSVALSLLTSLFKTTHNPISLCFATLILRQQNSAPIVSTINQQMDWLTGIGFTMLTSNSSLEIYRSKGDHAWSVAFVVSAYFSMLLLFWCLMLYIGAAPNEARRRKLKIAIWSLLTFLTAMFSYKQSELMLWPVALVAWATAVAVSFGVFYEFFIHRNRC</sequence>
<gene>
    <name evidence="2" type="ORF">LUZ62_046096</name>
</gene>
<keyword evidence="1" id="KW-1133">Transmembrane helix</keyword>
<keyword evidence="1" id="KW-0812">Transmembrane</keyword>
<keyword evidence="1" id="KW-0472">Membrane</keyword>
<proteinExistence type="predicted"/>
<protein>
    <submittedName>
        <fullName evidence="2">Uncharacterized protein</fullName>
    </submittedName>
</protein>
<accession>A0AAV8FTJ1</accession>
<dbReference type="EMBL" id="JAMFTS010000002">
    <property type="protein sequence ID" value="KAJ4794850.1"/>
    <property type="molecule type" value="Genomic_DNA"/>
</dbReference>
<feature type="transmembrane region" description="Helical" evidence="1">
    <location>
        <begin position="134"/>
        <end position="158"/>
    </location>
</feature>
<reference evidence="2" key="1">
    <citation type="submission" date="2022-08" db="EMBL/GenBank/DDBJ databases">
        <authorList>
            <person name="Marques A."/>
        </authorList>
    </citation>
    <scope>NUCLEOTIDE SEQUENCE</scope>
    <source>
        <strain evidence="2">RhyPub2mFocal</strain>
        <tissue evidence="2">Leaves</tissue>
    </source>
</reference>
<dbReference type="PANTHER" id="PTHR46610:SF3">
    <property type="entry name" value="OS01G0238200 PROTEIN"/>
    <property type="match status" value="1"/>
</dbReference>
<dbReference type="PANTHER" id="PTHR46610">
    <property type="entry name" value="OS05G0181300 PROTEIN"/>
    <property type="match status" value="1"/>
</dbReference>
<dbReference type="AlphaFoldDB" id="A0AAV8FTJ1"/>